<dbReference type="Gene3D" id="2.70.98.20">
    <property type="entry name" value="Copper amine oxidase, catalytic domain"/>
    <property type="match status" value="1"/>
</dbReference>
<proteinExistence type="predicted"/>
<comment type="caution">
    <text evidence="1">The sequence shown here is derived from an EMBL/GenBank/DDBJ whole genome shotgun (WGS) entry which is preliminary data.</text>
</comment>
<dbReference type="EMBL" id="WAAR01000070">
    <property type="protein sequence ID" value="KAB1111332.1"/>
    <property type="molecule type" value="Genomic_DNA"/>
</dbReference>
<reference evidence="1 2" key="1">
    <citation type="submission" date="2019-09" db="EMBL/GenBank/DDBJ databases">
        <title>High taxonomic diversity of Micromonospora strains isolated from Medicago sativa nodules in different geographical locations.</title>
        <authorList>
            <person name="Martinez-Hidalgo P."/>
            <person name="Flores-Felix J.D."/>
            <person name="Velazquez E."/>
            <person name="Brau L."/>
            <person name="Trujillo M.E."/>
            <person name="Martinez-Molina E."/>
        </authorList>
    </citation>
    <scope>NUCLEOTIDE SEQUENCE [LARGE SCALE GENOMIC DNA]</scope>
    <source>
        <strain evidence="1 2">ALFB5</strain>
    </source>
</reference>
<dbReference type="Proteomes" id="UP000471364">
    <property type="component" value="Unassembled WGS sequence"/>
</dbReference>
<evidence type="ECO:0000313" key="2">
    <source>
        <dbReference type="Proteomes" id="UP000471364"/>
    </source>
</evidence>
<evidence type="ECO:0008006" key="3">
    <source>
        <dbReference type="Google" id="ProtNLM"/>
    </source>
</evidence>
<dbReference type="SUPFAM" id="SSF49998">
    <property type="entry name" value="Amine oxidase catalytic domain"/>
    <property type="match status" value="1"/>
</dbReference>
<dbReference type="RefSeq" id="WP_013285663.1">
    <property type="nucleotide sequence ID" value="NZ_CBDRIO010000026.1"/>
</dbReference>
<name>A0ABQ6UF87_9ACTN</name>
<accession>A0ABQ6UF87</accession>
<gene>
    <name evidence="1" type="ORF">F6X54_16730</name>
</gene>
<organism evidence="1 2">
    <name type="scientific">Micromonospora aurantiaca</name>
    <name type="common">nom. illeg.</name>
    <dbReference type="NCBI Taxonomy" id="47850"/>
    <lineage>
        <taxon>Bacteria</taxon>
        <taxon>Bacillati</taxon>
        <taxon>Actinomycetota</taxon>
        <taxon>Actinomycetes</taxon>
        <taxon>Micromonosporales</taxon>
        <taxon>Micromonosporaceae</taxon>
        <taxon>Micromonospora</taxon>
    </lineage>
</organism>
<keyword evidence="2" id="KW-1185">Reference proteome</keyword>
<sequence length="343" mass="36635">MPGGYITHANWTFGYSINTMQGTGLRLAHAHFDGRPVLFRGELAFTLVDHGPTHGVAKNGLGARGGGSPLVPLLPTAPNAAGSDLPPTAIATNDSQYDAAANPTGAVHVERYGPSGIEPAKVAFWAKFQAGDYQYVHRWELFEDGVIAASVGVGGRPAAGPVAGLPHTHHHYYRLDPDVATIGGNTVQLGTRGGAAATQWQNVARGAHTLEPGSRLRVASEAPKPNGLLRSYELLPGSNIGPDGRTSSADLWVAPYRGNLDDGYEVGTDDSVLTSRYAAETGASVGEENDVSLWYALRQHVEPRTAGEEHRIVPYRFTGFRLDPRDFLDDTPNRLYRTSPPSP</sequence>
<evidence type="ECO:0000313" key="1">
    <source>
        <dbReference type="EMBL" id="KAB1111332.1"/>
    </source>
</evidence>
<protein>
    <recommendedName>
        <fullName evidence="3">Primary-amine oxidase</fullName>
    </recommendedName>
</protein>
<dbReference type="InterPro" id="IPR036460">
    <property type="entry name" value="Cu_amine_oxidase_C_sf"/>
</dbReference>